<dbReference type="InterPro" id="IPR029069">
    <property type="entry name" value="HotDog_dom_sf"/>
</dbReference>
<proteinExistence type="inferred from homology"/>
<name>A0AAW1PD23_9CHLO</name>
<dbReference type="AlphaFoldDB" id="A0AAW1PD23"/>
<dbReference type="SUPFAM" id="SSF54626">
    <property type="entry name" value="Chalcone isomerase"/>
    <property type="match status" value="1"/>
</dbReference>
<protein>
    <recommendedName>
        <fullName evidence="4">Thioesterase domain-containing protein</fullName>
    </recommendedName>
</protein>
<dbReference type="SUPFAM" id="SSF54637">
    <property type="entry name" value="Thioesterase/thiol ester dehydrase-isomerase"/>
    <property type="match status" value="1"/>
</dbReference>
<dbReference type="GO" id="GO:0016872">
    <property type="term" value="F:intramolecular lyase activity"/>
    <property type="evidence" value="ECO:0007669"/>
    <property type="project" value="InterPro"/>
</dbReference>
<dbReference type="Proteomes" id="UP001489004">
    <property type="component" value="Unassembled WGS sequence"/>
</dbReference>
<dbReference type="Gene3D" id="3.10.129.10">
    <property type="entry name" value="Hotdog Thioesterase"/>
    <property type="match status" value="1"/>
</dbReference>
<dbReference type="Pfam" id="PF13279">
    <property type="entry name" value="4HBT_2"/>
    <property type="match status" value="1"/>
</dbReference>
<dbReference type="CDD" id="cd00586">
    <property type="entry name" value="4HBT"/>
    <property type="match status" value="1"/>
</dbReference>
<accession>A0AAW1PD23</accession>
<keyword evidence="3" id="KW-1185">Reference proteome</keyword>
<evidence type="ECO:0000256" key="1">
    <source>
        <dbReference type="ARBA" id="ARBA00007166"/>
    </source>
</evidence>
<dbReference type="InterPro" id="IPR016088">
    <property type="entry name" value="Chalcone_isomerase_3-sand"/>
</dbReference>
<dbReference type="Gene3D" id="1.10.890.20">
    <property type="match status" value="1"/>
</dbReference>
<comment type="caution">
    <text evidence="2">The sequence shown here is derived from an EMBL/GenBank/DDBJ whole genome shotgun (WGS) entry which is preliminary data.</text>
</comment>
<evidence type="ECO:0000313" key="2">
    <source>
        <dbReference type="EMBL" id="KAK9806338.1"/>
    </source>
</evidence>
<dbReference type="InterPro" id="IPR016089">
    <property type="entry name" value="Chalcone_isomerase_bundle_sf"/>
</dbReference>
<comment type="similarity">
    <text evidence="1">Belongs to the chalcone isomerase family.</text>
</comment>
<dbReference type="Gene3D" id="3.50.70.10">
    <property type="match status" value="1"/>
</dbReference>
<evidence type="ECO:0000313" key="3">
    <source>
        <dbReference type="Proteomes" id="UP001489004"/>
    </source>
</evidence>
<dbReference type="InterPro" id="IPR036298">
    <property type="entry name" value="Chalcone_isomerase_sf"/>
</dbReference>
<dbReference type="PANTHER" id="PTHR47698">
    <property type="entry name" value="FATTY-ACID-BINDING PROTEIN 3, CHLOROPLASTIC"/>
    <property type="match status" value="1"/>
</dbReference>
<dbReference type="PANTHER" id="PTHR47698:SF2">
    <property type="entry name" value="FATTY-ACID-BINDING PROTEIN 3, CHLOROPLASTIC"/>
    <property type="match status" value="1"/>
</dbReference>
<organism evidence="2 3">
    <name type="scientific">[Myrmecia] bisecta</name>
    <dbReference type="NCBI Taxonomy" id="41462"/>
    <lineage>
        <taxon>Eukaryota</taxon>
        <taxon>Viridiplantae</taxon>
        <taxon>Chlorophyta</taxon>
        <taxon>core chlorophytes</taxon>
        <taxon>Trebouxiophyceae</taxon>
        <taxon>Trebouxiales</taxon>
        <taxon>Trebouxiaceae</taxon>
        <taxon>Myrmecia</taxon>
    </lineage>
</organism>
<dbReference type="EMBL" id="JALJOR010000014">
    <property type="protein sequence ID" value="KAK9806338.1"/>
    <property type="molecule type" value="Genomic_DNA"/>
</dbReference>
<gene>
    <name evidence="2" type="ORF">WJX72_010689</name>
</gene>
<evidence type="ECO:0008006" key="4">
    <source>
        <dbReference type="Google" id="ProtNLM"/>
    </source>
</evidence>
<reference evidence="2 3" key="1">
    <citation type="journal article" date="2024" name="Nat. Commun.">
        <title>Phylogenomics reveals the evolutionary origins of lichenization in chlorophyte algae.</title>
        <authorList>
            <person name="Puginier C."/>
            <person name="Libourel C."/>
            <person name="Otte J."/>
            <person name="Skaloud P."/>
            <person name="Haon M."/>
            <person name="Grisel S."/>
            <person name="Petersen M."/>
            <person name="Berrin J.G."/>
            <person name="Delaux P.M."/>
            <person name="Dal Grande F."/>
            <person name="Keller J."/>
        </authorList>
    </citation>
    <scope>NUCLEOTIDE SEQUENCE [LARGE SCALE GENOMIC DNA]</scope>
    <source>
        <strain evidence="2 3">SAG 2043</strain>
    </source>
</reference>
<sequence>MKVRDYELDQYGVVNNAVYSNYLQHVRHDFLEYIGIDADGIARSGEALALSELAMKFRGALRSRDRFLGTVQVVKMSGARLVMEQQLIRLPASSSETEQVVLSATAVVVSLDQNYRPKRLTAEQRLLLERGHPFRLLPGRVSRTEAHACQAAAHCRQWHSSGFLGARQGLAAATPKHSRNVGPWGLAALGLGALVGAGSVRCAAGPTITEKATGVEYPTVTSFWEGEKFRCMGAGVRAKKIAFVSVKVYAVALYVEAERAAKELAIRSRGGFFDGDEDYALALTDGAFAKLLHIQLARKIDGETFFGALEEALAPRLRLTGEMGTLNTFKAFFDGKSLEKGTDILLLWRVEGALEVVVRPSGSADYTQVKPDLRIESPSLCRALWEVYLGSSTVVPEAVAAWAGGAKALISSEEIRRQTRPGGSG</sequence>